<keyword evidence="2" id="KW-0805">Transcription regulation</keyword>
<dbReference type="PROSITE" id="PS50931">
    <property type="entry name" value="HTH_LYSR"/>
    <property type="match status" value="1"/>
</dbReference>
<dbReference type="InterPro" id="IPR036388">
    <property type="entry name" value="WH-like_DNA-bd_sf"/>
</dbReference>
<dbReference type="SUPFAM" id="SSF46785">
    <property type="entry name" value="Winged helix' DNA-binding domain"/>
    <property type="match status" value="1"/>
</dbReference>
<proteinExistence type="inferred from homology"/>
<evidence type="ECO:0000256" key="4">
    <source>
        <dbReference type="ARBA" id="ARBA00023163"/>
    </source>
</evidence>
<reference evidence="6 7" key="1">
    <citation type="journal article" date="2018" name="Int. J. Syst. Evol. Microbiol.">
        <title>Pseudooceanicola lipolyticus sp. nov., a marine alphaproteobacterium, reclassification of Oceanicola flagellatus as Pseudooceanicola flagellatus comb. nov. and emended description of the genus Pseudooceanicola.</title>
        <authorList>
            <person name="Huang M.-M."/>
            <person name="Guo L.-L."/>
            <person name="Wu Y.-H."/>
            <person name="Lai Q.-L."/>
            <person name="Shao Z.-Z."/>
            <person name="Wang C.-S."/>
            <person name="Wu M."/>
            <person name="Xu X.-W."/>
        </authorList>
    </citation>
    <scope>NUCLEOTIDE SEQUENCE [LARGE SCALE GENOMIC DNA]</scope>
    <source>
        <strain evidence="6 7">157</strain>
    </source>
</reference>
<feature type="domain" description="HTH lysR-type" evidence="5">
    <location>
        <begin position="43"/>
        <end position="100"/>
    </location>
</feature>
<protein>
    <submittedName>
        <fullName evidence="6">LysR family transcriptional regulator</fullName>
    </submittedName>
</protein>
<organism evidence="6 7">
    <name type="scientific">Pseudooceanicola lipolyticus</name>
    <dbReference type="NCBI Taxonomy" id="2029104"/>
    <lineage>
        <taxon>Bacteria</taxon>
        <taxon>Pseudomonadati</taxon>
        <taxon>Pseudomonadota</taxon>
        <taxon>Alphaproteobacteria</taxon>
        <taxon>Rhodobacterales</taxon>
        <taxon>Paracoccaceae</taxon>
        <taxon>Pseudooceanicola</taxon>
    </lineage>
</organism>
<evidence type="ECO:0000256" key="1">
    <source>
        <dbReference type="ARBA" id="ARBA00009437"/>
    </source>
</evidence>
<evidence type="ECO:0000256" key="3">
    <source>
        <dbReference type="ARBA" id="ARBA00023125"/>
    </source>
</evidence>
<accession>A0A2M8J0D1</accession>
<sequence>MDPRMVPDPPARSGARFALPPLGGVQKEWYCFLFTGQKIGNPLDTKLLESLLQVAQQGSIAAAARRQGLTPAAVGQRIQTLETELGFQLLERVGQSSRPTEACLRLLPHARELVTLAHHLAEKADMDGMSGYIRVGVISTLFQDLVPTLLRRIKAELPALRLHLIPGTSKDLYAGFCRDEIDAALFVEPHFELPKAALVEPLVSEPLVMISRDRPDRPIDDLLRESSYLRYDTHSWGGMIAEKFLRDRRIKIDPMVELDSLETIAILVSEGLGVSLVPHWRGLDRFAPDVHVSPSLAAEYDRKLCLMYPNKNRNDPLWVAFRALVTECAAGLARGPARTAG</sequence>
<dbReference type="Pfam" id="PF03466">
    <property type="entry name" value="LysR_substrate"/>
    <property type="match status" value="1"/>
</dbReference>
<dbReference type="SUPFAM" id="SSF53850">
    <property type="entry name" value="Periplasmic binding protein-like II"/>
    <property type="match status" value="1"/>
</dbReference>
<keyword evidence="7" id="KW-1185">Reference proteome</keyword>
<keyword evidence="4" id="KW-0804">Transcription</keyword>
<evidence type="ECO:0000259" key="5">
    <source>
        <dbReference type="PROSITE" id="PS50931"/>
    </source>
</evidence>
<dbReference type="InterPro" id="IPR036390">
    <property type="entry name" value="WH_DNA-bd_sf"/>
</dbReference>
<dbReference type="InterPro" id="IPR005119">
    <property type="entry name" value="LysR_subst-bd"/>
</dbReference>
<dbReference type="Pfam" id="PF00126">
    <property type="entry name" value="HTH_1"/>
    <property type="match status" value="1"/>
</dbReference>
<keyword evidence="3" id="KW-0238">DNA-binding</keyword>
<dbReference type="GO" id="GO:0000976">
    <property type="term" value="F:transcription cis-regulatory region binding"/>
    <property type="evidence" value="ECO:0007669"/>
    <property type="project" value="TreeGrafter"/>
</dbReference>
<comment type="caution">
    <text evidence="6">The sequence shown here is derived from an EMBL/GenBank/DDBJ whole genome shotgun (WGS) entry which is preliminary data.</text>
</comment>
<name>A0A2M8J0D1_9RHOB</name>
<gene>
    <name evidence="6" type="ORF">CVM52_13045</name>
</gene>
<dbReference type="Gene3D" id="3.40.190.10">
    <property type="entry name" value="Periplasmic binding protein-like II"/>
    <property type="match status" value="2"/>
</dbReference>
<dbReference type="Proteomes" id="UP000231553">
    <property type="component" value="Unassembled WGS sequence"/>
</dbReference>
<comment type="similarity">
    <text evidence="1">Belongs to the LysR transcriptional regulatory family.</text>
</comment>
<dbReference type="EMBL" id="PGTB01000050">
    <property type="protein sequence ID" value="PJE36253.1"/>
    <property type="molecule type" value="Genomic_DNA"/>
</dbReference>
<dbReference type="Gene3D" id="1.10.10.10">
    <property type="entry name" value="Winged helix-like DNA-binding domain superfamily/Winged helix DNA-binding domain"/>
    <property type="match status" value="1"/>
</dbReference>
<dbReference type="InterPro" id="IPR000847">
    <property type="entry name" value="LysR_HTH_N"/>
</dbReference>
<dbReference type="PANTHER" id="PTHR30126">
    <property type="entry name" value="HTH-TYPE TRANSCRIPTIONAL REGULATOR"/>
    <property type="match status" value="1"/>
</dbReference>
<evidence type="ECO:0000313" key="7">
    <source>
        <dbReference type="Proteomes" id="UP000231553"/>
    </source>
</evidence>
<evidence type="ECO:0000256" key="2">
    <source>
        <dbReference type="ARBA" id="ARBA00023015"/>
    </source>
</evidence>
<dbReference type="AlphaFoldDB" id="A0A2M8J0D1"/>
<dbReference type="GO" id="GO:0003700">
    <property type="term" value="F:DNA-binding transcription factor activity"/>
    <property type="evidence" value="ECO:0007669"/>
    <property type="project" value="InterPro"/>
</dbReference>
<dbReference type="PANTHER" id="PTHR30126:SF94">
    <property type="entry name" value="LYSR FAMILY TRANSCRIPTIONAL REGULATOR"/>
    <property type="match status" value="1"/>
</dbReference>
<evidence type="ECO:0000313" key="6">
    <source>
        <dbReference type="EMBL" id="PJE36253.1"/>
    </source>
</evidence>